<evidence type="ECO:0000313" key="2">
    <source>
        <dbReference type="EMBL" id="CAL6042545.1"/>
    </source>
</evidence>
<dbReference type="EMBL" id="CAXDID020000154">
    <property type="protein sequence ID" value="CAL6042545.1"/>
    <property type="molecule type" value="Genomic_DNA"/>
</dbReference>
<comment type="caution">
    <text evidence="1">The sequence shown here is derived from an EMBL/GenBank/DDBJ whole genome shotgun (WGS) entry which is preliminary data.</text>
</comment>
<reference evidence="2 3" key="2">
    <citation type="submission" date="2024-07" db="EMBL/GenBank/DDBJ databases">
        <authorList>
            <person name="Akdeniz Z."/>
        </authorList>
    </citation>
    <scope>NUCLEOTIDE SEQUENCE [LARGE SCALE GENOMIC DNA]</scope>
</reference>
<dbReference type="Proteomes" id="UP001642409">
    <property type="component" value="Unassembled WGS sequence"/>
</dbReference>
<name>A0AA86U7J8_9EUKA</name>
<accession>A0AA86U7J8</accession>
<dbReference type="AlphaFoldDB" id="A0AA86U7J8"/>
<organism evidence="1">
    <name type="scientific">Hexamita inflata</name>
    <dbReference type="NCBI Taxonomy" id="28002"/>
    <lineage>
        <taxon>Eukaryota</taxon>
        <taxon>Metamonada</taxon>
        <taxon>Diplomonadida</taxon>
        <taxon>Hexamitidae</taxon>
        <taxon>Hexamitinae</taxon>
        <taxon>Hexamita</taxon>
    </lineage>
</organism>
<sequence>MPFNSQSGVAAINKRWAQKLSKEVVDLKKEIVELKNIIKSHGEVVTQQNTPEINSKMLQAQVAMDQQATVDPNGRRYSENVKLYALYDALSGAHSYNVRSQNMNMVSRQTNWRTKQQLRELLKMDEQSRVDTEFSNVPVTLRQHRLANNIPDTETVPVSVQVDAVALQDNPTYSKTGEAKNVIEHVDEQGNTIIKPICYGFAFLMVPLDNKYKPELLFMLLDDKGLNETRVPEIYEKLTEQLQQQRYHCKYMITDGESDKYGKCQVNNSSLTNAAIKPWTRTQVESLIIYCSALEQQISENKTFNLLSLSSYRIELYFAHLRQVCIHNHTPENVRRVIEDDYIRQYLENYLHINNKSTRQQNRTGSTFHSQIGGTEISNERIRNAMYAGQMLWEYVMTPHTSIQQQSHTPLENQTMSNFDEIMNYINYLGFLDWLVIKGRQINDNCIPELVVRDANNNHRVGLIMHANVCSGKIYKLVEIDTQGEGEE</sequence>
<evidence type="ECO:0000313" key="1">
    <source>
        <dbReference type="EMBL" id="CAI9944229.1"/>
    </source>
</evidence>
<protein>
    <submittedName>
        <fullName evidence="1">Uncharacterized protein</fullName>
    </submittedName>
</protein>
<proteinExistence type="predicted"/>
<evidence type="ECO:0000313" key="3">
    <source>
        <dbReference type="Proteomes" id="UP001642409"/>
    </source>
</evidence>
<dbReference type="EMBL" id="CATOUU010000722">
    <property type="protein sequence ID" value="CAI9944229.1"/>
    <property type="molecule type" value="Genomic_DNA"/>
</dbReference>
<gene>
    <name evidence="1" type="ORF">HINF_LOCUS31874</name>
    <name evidence="2" type="ORF">HINF_LOCUS39642</name>
</gene>
<keyword evidence="3" id="KW-1185">Reference proteome</keyword>
<reference evidence="1" key="1">
    <citation type="submission" date="2023-06" db="EMBL/GenBank/DDBJ databases">
        <authorList>
            <person name="Kurt Z."/>
        </authorList>
    </citation>
    <scope>NUCLEOTIDE SEQUENCE</scope>
</reference>